<dbReference type="EMBL" id="DYVE01000263">
    <property type="protein sequence ID" value="HJG29016.1"/>
    <property type="molecule type" value="Genomic_DNA"/>
</dbReference>
<reference evidence="1" key="1">
    <citation type="journal article" date="2021" name="PeerJ">
        <title>Extensive microbial diversity within the chicken gut microbiome revealed by metagenomics and culture.</title>
        <authorList>
            <person name="Gilroy R."/>
            <person name="Ravi A."/>
            <person name="Getino M."/>
            <person name="Pursley I."/>
            <person name="Horton D.L."/>
            <person name="Alikhan N.F."/>
            <person name="Baker D."/>
            <person name="Gharbi K."/>
            <person name="Hall N."/>
            <person name="Watson M."/>
            <person name="Adriaenssens E.M."/>
            <person name="Foster-Nyarko E."/>
            <person name="Jarju S."/>
            <person name="Secka A."/>
            <person name="Antonio M."/>
            <person name="Oren A."/>
            <person name="Chaudhuri R.R."/>
            <person name="La Ragione R."/>
            <person name="Hildebrand F."/>
            <person name="Pallen M.J."/>
        </authorList>
    </citation>
    <scope>NUCLEOTIDE SEQUENCE</scope>
    <source>
        <strain evidence="1">ChiBcec21-2208</strain>
    </source>
</reference>
<organism evidence="1 2">
    <name type="scientific">Subdoligranulum variabile</name>
    <dbReference type="NCBI Taxonomy" id="214851"/>
    <lineage>
        <taxon>Bacteria</taxon>
        <taxon>Bacillati</taxon>
        <taxon>Bacillota</taxon>
        <taxon>Clostridia</taxon>
        <taxon>Eubacteriales</taxon>
        <taxon>Oscillospiraceae</taxon>
        <taxon>Subdoligranulum</taxon>
    </lineage>
</organism>
<dbReference type="InterPro" id="IPR023296">
    <property type="entry name" value="Glyco_hydro_beta-prop_sf"/>
</dbReference>
<gene>
    <name evidence="1" type="ORF">K8V20_10305</name>
</gene>
<dbReference type="Gene3D" id="2.115.10.20">
    <property type="entry name" value="Glycosyl hydrolase domain, family 43"/>
    <property type="match status" value="1"/>
</dbReference>
<sequence>PFTKFRLPVLVSCEDQEGNVLVGGPGHNSFFWVGEELFTAYHSLVSPEEKDGLRQLCYDRAGFHADGTPYINGPTLAPQLVPLKELGRENKSRYACVCPPALNDGDIALCALSKGRVWRGTHASIRFDRPVSAEMIVIYPGDNGSEKGYLLLNSDRSMAVDLSAIGQLPGRNLVLTFCETKLWTLDLFFEKEASLSEVMIVGKAKP</sequence>
<dbReference type="Proteomes" id="UP000782880">
    <property type="component" value="Unassembled WGS sequence"/>
</dbReference>
<feature type="non-terminal residue" evidence="1">
    <location>
        <position position="1"/>
    </location>
</feature>
<accession>A0A921ILT0</accession>
<reference evidence="1" key="2">
    <citation type="submission" date="2021-09" db="EMBL/GenBank/DDBJ databases">
        <authorList>
            <person name="Gilroy R."/>
        </authorList>
    </citation>
    <scope>NUCLEOTIDE SEQUENCE</scope>
    <source>
        <strain evidence="1">ChiBcec21-2208</strain>
    </source>
</reference>
<name>A0A921ILT0_9FIRM</name>
<dbReference type="SUPFAM" id="SSF75005">
    <property type="entry name" value="Arabinanase/levansucrase/invertase"/>
    <property type="match status" value="1"/>
</dbReference>
<dbReference type="AlphaFoldDB" id="A0A921ILT0"/>
<proteinExistence type="predicted"/>
<protein>
    <submittedName>
        <fullName evidence="1">Uncharacterized protein</fullName>
    </submittedName>
</protein>
<comment type="caution">
    <text evidence="1">The sequence shown here is derived from an EMBL/GenBank/DDBJ whole genome shotgun (WGS) entry which is preliminary data.</text>
</comment>
<evidence type="ECO:0000313" key="2">
    <source>
        <dbReference type="Proteomes" id="UP000782880"/>
    </source>
</evidence>
<evidence type="ECO:0000313" key="1">
    <source>
        <dbReference type="EMBL" id="HJG29016.1"/>
    </source>
</evidence>